<feature type="region of interest" description="Disordered" evidence="2">
    <location>
        <begin position="386"/>
        <end position="405"/>
    </location>
</feature>
<sequence>MSYRRNVDLHMPLQVDDLTENSFSYSDRKYDSFTSQESTKFELIKQDLGKATEAISSLRKERDALREALKRSLSEREHIEKHYNEKLQVFEIENINGRKAIRVAEELKMKCDALQEELKKMNKLNQEKSKIINEQEFKINELNERVNMQMSGWEQLQTANQALRKELLSSNYVKGNGKFEDDGLGIVQKIAQYVNYIIDKVHQSPSVYSMFKSRMVGSKKLRELVEKEEFPDILLRMMKFIVDLINYYGVRKNSPIRNFSSQANQGHVSSSPKLETSKEEATNTHYDCESYYISPSQSKTTSDRSKISHSKSDKLIQTQTENPDLNNYSYSPSRIEKYDAPSYKTEDEYSKLIGESQQLLSILDKQNSRLAQLNQQISTAVTPKERIDNEDFSNESPMLNRGKWDKNNLGLIKEDDRLVRRRYKNNEKQRSKSPEPQRLPDRFDEYMIPSLKHTEQWEGVADFFSSEQKSPKVPTSPDSPK</sequence>
<keyword evidence="4" id="KW-1185">Reference proteome</keyword>
<feature type="coiled-coil region" evidence="1">
    <location>
        <begin position="48"/>
        <end position="145"/>
    </location>
</feature>
<evidence type="ECO:0000313" key="3">
    <source>
        <dbReference type="EMBL" id="CAG9332446.1"/>
    </source>
</evidence>
<feature type="compositionally biased region" description="Basic and acidic residues" evidence="2">
    <location>
        <begin position="301"/>
        <end position="314"/>
    </location>
</feature>
<evidence type="ECO:0000256" key="2">
    <source>
        <dbReference type="SAM" id="MobiDB-lite"/>
    </source>
</evidence>
<name>A0AAU9K081_9CILI</name>
<dbReference type="AlphaFoldDB" id="A0AAU9K081"/>
<organism evidence="3 4">
    <name type="scientific">Blepharisma stoltei</name>
    <dbReference type="NCBI Taxonomy" id="1481888"/>
    <lineage>
        <taxon>Eukaryota</taxon>
        <taxon>Sar</taxon>
        <taxon>Alveolata</taxon>
        <taxon>Ciliophora</taxon>
        <taxon>Postciliodesmatophora</taxon>
        <taxon>Heterotrichea</taxon>
        <taxon>Heterotrichida</taxon>
        <taxon>Blepharismidae</taxon>
        <taxon>Blepharisma</taxon>
    </lineage>
</organism>
<feature type="compositionally biased region" description="Polar residues" evidence="2">
    <location>
        <begin position="315"/>
        <end position="332"/>
    </location>
</feature>
<feature type="region of interest" description="Disordered" evidence="2">
    <location>
        <begin position="256"/>
        <end position="281"/>
    </location>
</feature>
<keyword evidence="1" id="KW-0175">Coiled coil</keyword>
<feature type="compositionally biased region" description="Basic and acidic residues" evidence="2">
    <location>
        <begin position="421"/>
        <end position="445"/>
    </location>
</feature>
<comment type="caution">
    <text evidence="3">The sequence shown here is derived from an EMBL/GenBank/DDBJ whole genome shotgun (WGS) entry which is preliminary data.</text>
</comment>
<reference evidence="3" key="1">
    <citation type="submission" date="2021-09" db="EMBL/GenBank/DDBJ databases">
        <authorList>
            <consortium name="AG Swart"/>
            <person name="Singh M."/>
            <person name="Singh A."/>
            <person name="Seah K."/>
            <person name="Emmerich C."/>
        </authorList>
    </citation>
    <scope>NUCLEOTIDE SEQUENCE</scope>
    <source>
        <strain evidence="3">ATCC30299</strain>
    </source>
</reference>
<protein>
    <submittedName>
        <fullName evidence="3">Uncharacterized protein</fullName>
    </submittedName>
</protein>
<feature type="region of interest" description="Disordered" evidence="2">
    <location>
        <begin position="421"/>
        <end position="447"/>
    </location>
</feature>
<gene>
    <name evidence="3" type="ORF">BSTOLATCC_MIC55892</name>
</gene>
<feature type="region of interest" description="Disordered" evidence="2">
    <location>
        <begin position="460"/>
        <end position="481"/>
    </location>
</feature>
<dbReference type="EMBL" id="CAJZBQ010000054">
    <property type="protein sequence ID" value="CAG9332446.1"/>
    <property type="molecule type" value="Genomic_DNA"/>
</dbReference>
<evidence type="ECO:0000256" key="1">
    <source>
        <dbReference type="SAM" id="Coils"/>
    </source>
</evidence>
<dbReference type="Proteomes" id="UP001162131">
    <property type="component" value="Unassembled WGS sequence"/>
</dbReference>
<accession>A0AAU9K081</accession>
<proteinExistence type="predicted"/>
<feature type="compositionally biased region" description="Polar residues" evidence="2">
    <location>
        <begin position="256"/>
        <end position="274"/>
    </location>
</feature>
<evidence type="ECO:0000313" key="4">
    <source>
        <dbReference type="Proteomes" id="UP001162131"/>
    </source>
</evidence>
<feature type="region of interest" description="Disordered" evidence="2">
    <location>
        <begin position="294"/>
        <end position="333"/>
    </location>
</feature>